<dbReference type="Pfam" id="PF12680">
    <property type="entry name" value="SnoaL_2"/>
    <property type="match status" value="1"/>
</dbReference>
<evidence type="ECO:0000313" key="2">
    <source>
        <dbReference type="EMBL" id="GAA3377707.1"/>
    </source>
</evidence>
<protein>
    <recommendedName>
        <fullName evidence="1">SnoaL-like domain-containing protein</fullName>
    </recommendedName>
</protein>
<organism evidence="2 3">
    <name type="scientific">Streptomyces sannanensis</name>
    <dbReference type="NCBI Taxonomy" id="285536"/>
    <lineage>
        <taxon>Bacteria</taxon>
        <taxon>Bacillati</taxon>
        <taxon>Actinomycetota</taxon>
        <taxon>Actinomycetes</taxon>
        <taxon>Kitasatosporales</taxon>
        <taxon>Streptomycetaceae</taxon>
        <taxon>Streptomyces</taxon>
    </lineage>
</organism>
<dbReference type="InterPro" id="IPR032710">
    <property type="entry name" value="NTF2-like_dom_sf"/>
</dbReference>
<dbReference type="Proteomes" id="UP001499990">
    <property type="component" value="Unassembled WGS sequence"/>
</dbReference>
<proteinExistence type="predicted"/>
<comment type="caution">
    <text evidence="2">The sequence shown here is derived from an EMBL/GenBank/DDBJ whole genome shotgun (WGS) entry which is preliminary data.</text>
</comment>
<reference evidence="3" key="1">
    <citation type="journal article" date="2019" name="Int. J. Syst. Evol. Microbiol.">
        <title>The Global Catalogue of Microorganisms (GCM) 10K type strain sequencing project: providing services to taxonomists for standard genome sequencing and annotation.</title>
        <authorList>
            <consortium name="The Broad Institute Genomics Platform"/>
            <consortium name="The Broad Institute Genome Sequencing Center for Infectious Disease"/>
            <person name="Wu L."/>
            <person name="Ma J."/>
        </authorList>
    </citation>
    <scope>NUCLEOTIDE SEQUENCE [LARGE SCALE GENOMIC DNA]</scope>
    <source>
        <strain evidence="3">JCM 9651</strain>
    </source>
</reference>
<sequence length="139" mass="14961">MDNVPSTRPGGVTPREVVARLYAAISRGDTATINTLIHPDADLWVPGANPLSGAYHGTTGLARFTRAAADIAPGGTHTDVIDIMAGERYVAVYGVSRAGRPGRRPLTNHTMHLVTVEENRVTAIAIFNADQRAVDEFWR</sequence>
<evidence type="ECO:0000313" key="3">
    <source>
        <dbReference type="Proteomes" id="UP001499990"/>
    </source>
</evidence>
<evidence type="ECO:0000259" key="1">
    <source>
        <dbReference type="Pfam" id="PF12680"/>
    </source>
</evidence>
<dbReference type="SUPFAM" id="SSF54427">
    <property type="entry name" value="NTF2-like"/>
    <property type="match status" value="1"/>
</dbReference>
<dbReference type="InterPro" id="IPR037401">
    <property type="entry name" value="SnoaL-like"/>
</dbReference>
<keyword evidence="3" id="KW-1185">Reference proteome</keyword>
<dbReference type="Gene3D" id="3.10.450.50">
    <property type="match status" value="1"/>
</dbReference>
<dbReference type="RefSeq" id="WP_345042347.1">
    <property type="nucleotide sequence ID" value="NZ_BAAAYL010000001.1"/>
</dbReference>
<accession>A0ABP6SIE6</accession>
<gene>
    <name evidence="2" type="ORF">GCM10020367_54430</name>
</gene>
<name>A0ABP6SIE6_9ACTN</name>
<feature type="domain" description="SnoaL-like" evidence="1">
    <location>
        <begin position="18"/>
        <end position="123"/>
    </location>
</feature>
<dbReference type="EMBL" id="BAAAYL010000001">
    <property type="protein sequence ID" value="GAA3377707.1"/>
    <property type="molecule type" value="Genomic_DNA"/>
</dbReference>